<gene>
    <name evidence="2" type="ORF">FNW02_06860</name>
</gene>
<keyword evidence="1" id="KW-1133">Transmembrane helix</keyword>
<proteinExistence type="predicted"/>
<feature type="transmembrane region" description="Helical" evidence="1">
    <location>
        <begin position="12"/>
        <end position="29"/>
    </location>
</feature>
<comment type="caution">
    <text evidence="2">The sequence shown here is derived from an EMBL/GenBank/DDBJ whole genome shotgun (WGS) entry which is preliminary data.</text>
</comment>
<feature type="transmembrane region" description="Helical" evidence="1">
    <location>
        <begin position="101"/>
        <end position="120"/>
    </location>
</feature>
<dbReference type="Proteomes" id="UP001165986">
    <property type="component" value="Unassembled WGS sequence"/>
</dbReference>
<protein>
    <submittedName>
        <fullName evidence="2">Uncharacterized protein</fullName>
    </submittedName>
</protein>
<evidence type="ECO:0000256" key="1">
    <source>
        <dbReference type="SAM" id="Phobius"/>
    </source>
</evidence>
<dbReference type="AlphaFoldDB" id="A0AA40SV08"/>
<feature type="transmembrane region" description="Helical" evidence="1">
    <location>
        <begin position="141"/>
        <end position="160"/>
    </location>
</feature>
<evidence type="ECO:0000313" key="3">
    <source>
        <dbReference type="Proteomes" id="UP001165986"/>
    </source>
</evidence>
<dbReference type="RefSeq" id="WP_191756810.1">
    <property type="nucleotide sequence ID" value="NZ_VJXY01000005.1"/>
</dbReference>
<keyword evidence="1" id="KW-0472">Membrane</keyword>
<accession>A0AA40SV08</accession>
<keyword evidence="3" id="KW-1185">Reference proteome</keyword>
<name>A0AA40SV08_9NOST</name>
<keyword evidence="1" id="KW-0812">Transmembrane</keyword>
<sequence length="164" mass="19548">MNQAKFSNVIPIWKFCTLYIFTWGIYQLPWAHKQWKFIKERDNLNINPWFRSCFLPFYLFSLCQKAFALAEEQGYRSKPSSFQVTFIYWIFIVLTRLPDPLWLISVFTFLPLLTVVKAFNYYWTQQQPSLPTNESFTGREIAWIMFGAILWLLIIIGFLASSDV</sequence>
<dbReference type="EMBL" id="VJXY01000005">
    <property type="protein sequence ID" value="MBD6615564.1"/>
    <property type="molecule type" value="Genomic_DNA"/>
</dbReference>
<organism evidence="2 3">
    <name type="scientific">Komarekiella delphini-convector SJRDD-AB1</name>
    <dbReference type="NCBI Taxonomy" id="2593771"/>
    <lineage>
        <taxon>Bacteria</taxon>
        <taxon>Bacillati</taxon>
        <taxon>Cyanobacteriota</taxon>
        <taxon>Cyanophyceae</taxon>
        <taxon>Nostocales</taxon>
        <taxon>Nostocaceae</taxon>
        <taxon>Komarekiella</taxon>
        <taxon>Komarekiella delphini-convector</taxon>
    </lineage>
</organism>
<reference evidence="2" key="1">
    <citation type="submission" date="2019-07" db="EMBL/GenBank/DDBJ databases">
        <title>Toxilogical consequences of a new and cryptic species of cyanobacteria (Komarekiella delphini-convector) recovered from the epidermis of a bottlenose dolphin and 1500 ft. in the air.</title>
        <authorList>
            <person name="Brown A.O."/>
            <person name="Dvorak P."/>
            <person name="Villanueva C.D."/>
            <person name="Foss A.J."/>
            <person name="Garvey A.D."/>
            <person name="Gibson Q.A."/>
            <person name="Johansen J.R."/>
            <person name="Casamatta D.A."/>
        </authorList>
    </citation>
    <scope>NUCLEOTIDE SEQUENCE</scope>
    <source>
        <strain evidence="2">SJRDD-AB1</strain>
    </source>
</reference>
<evidence type="ECO:0000313" key="2">
    <source>
        <dbReference type="EMBL" id="MBD6615564.1"/>
    </source>
</evidence>